<comment type="caution">
    <text evidence="2">The sequence shown here is derived from an EMBL/GenBank/DDBJ whole genome shotgun (WGS) entry which is preliminary data.</text>
</comment>
<keyword evidence="1" id="KW-0472">Membrane</keyword>
<evidence type="ECO:0000313" key="2">
    <source>
        <dbReference type="EMBL" id="MBB5738832.1"/>
    </source>
</evidence>
<feature type="transmembrane region" description="Helical" evidence="1">
    <location>
        <begin position="100"/>
        <end position="122"/>
    </location>
</feature>
<feature type="transmembrane region" description="Helical" evidence="1">
    <location>
        <begin position="134"/>
        <end position="154"/>
    </location>
</feature>
<evidence type="ECO:0008006" key="4">
    <source>
        <dbReference type="Google" id="ProtNLM"/>
    </source>
</evidence>
<keyword evidence="3" id="KW-1185">Reference proteome</keyword>
<evidence type="ECO:0000256" key="1">
    <source>
        <dbReference type="SAM" id="Phobius"/>
    </source>
</evidence>
<organism evidence="2 3">
    <name type="scientific">Brevundimonas aurantiaca</name>
    <dbReference type="NCBI Taxonomy" id="74316"/>
    <lineage>
        <taxon>Bacteria</taxon>
        <taxon>Pseudomonadati</taxon>
        <taxon>Pseudomonadota</taxon>
        <taxon>Alphaproteobacteria</taxon>
        <taxon>Caulobacterales</taxon>
        <taxon>Caulobacteraceae</taxon>
        <taxon>Brevundimonas</taxon>
    </lineage>
</organism>
<gene>
    <name evidence="2" type="ORF">GGQ93_000523</name>
</gene>
<dbReference type="RefSeq" id="WP_183215027.1">
    <property type="nucleotide sequence ID" value="NZ_CAJFZW010000026.1"/>
</dbReference>
<proteinExistence type="predicted"/>
<feature type="transmembrane region" description="Helical" evidence="1">
    <location>
        <begin position="23"/>
        <end position="42"/>
    </location>
</feature>
<accession>A0A7W9C4G5</accession>
<feature type="transmembrane region" description="Helical" evidence="1">
    <location>
        <begin position="178"/>
        <end position="199"/>
    </location>
</feature>
<dbReference type="Proteomes" id="UP000527324">
    <property type="component" value="Unassembled WGS sequence"/>
</dbReference>
<evidence type="ECO:0000313" key="3">
    <source>
        <dbReference type="Proteomes" id="UP000527324"/>
    </source>
</evidence>
<keyword evidence="1" id="KW-0812">Transmembrane</keyword>
<protein>
    <recommendedName>
        <fullName evidence="4">DUF2178 domain-containing protein</fullName>
    </recommendedName>
</protein>
<name>A0A7W9C4G5_9CAUL</name>
<feature type="transmembrane region" description="Helical" evidence="1">
    <location>
        <begin position="205"/>
        <end position="225"/>
    </location>
</feature>
<reference evidence="2 3" key="1">
    <citation type="submission" date="2020-08" db="EMBL/GenBank/DDBJ databases">
        <title>Genomic Encyclopedia of Type Strains, Phase IV (KMG-IV): sequencing the most valuable type-strain genomes for metagenomic binning, comparative biology and taxonomic classification.</title>
        <authorList>
            <person name="Goeker M."/>
        </authorList>
    </citation>
    <scope>NUCLEOTIDE SEQUENCE [LARGE SCALE GENOMIC DNA]</scope>
    <source>
        <strain evidence="2 3">DSM 4731</strain>
    </source>
</reference>
<dbReference type="EMBL" id="JACHOQ010000001">
    <property type="protein sequence ID" value="MBB5738832.1"/>
    <property type="molecule type" value="Genomic_DNA"/>
</dbReference>
<keyword evidence="1" id="KW-1133">Transmembrane helix</keyword>
<sequence length="233" mass="25301">MMDDQERREALAREERRIRRQRLCILLSMVGLCSAVGAVIVWMESPRAFGSGGWLTWLIIGLGLLAMIVGALLAQRFLPNDDTMKLTIGSYRDRVQRQRAHSMAIIPASGAYLTFLSVKAGWGLASGTAGGTDYLSVGLGPIVAGLMLLMVAGLDNRRDKRMKRLLDDELTLSFRHRALATALGVAVVGMVGVFALGLWRPAAAVAALPALLYLTGTAAVLRYYLLDREADRG</sequence>
<dbReference type="AlphaFoldDB" id="A0A7W9C4G5"/>
<feature type="transmembrane region" description="Helical" evidence="1">
    <location>
        <begin position="54"/>
        <end position="79"/>
    </location>
</feature>